<feature type="DNA-binding region" description="H-T-H motif" evidence="2">
    <location>
        <begin position="39"/>
        <end position="58"/>
    </location>
</feature>
<dbReference type="Pfam" id="PF00440">
    <property type="entry name" value="TetR_N"/>
    <property type="match status" value="1"/>
</dbReference>
<dbReference type="Pfam" id="PF17932">
    <property type="entry name" value="TetR_C_24"/>
    <property type="match status" value="1"/>
</dbReference>
<dbReference type="PRINTS" id="PR00455">
    <property type="entry name" value="HTHTETR"/>
</dbReference>
<dbReference type="InterPro" id="IPR036271">
    <property type="entry name" value="Tet_transcr_reg_TetR-rel_C_sf"/>
</dbReference>
<evidence type="ECO:0000256" key="1">
    <source>
        <dbReference type="ARBA" id="ARBA00023125"/>
    </source>
</evidence>
<dbReference type="InterPro" id="IPR009057">
    <property type="entry name" value="Homeodomain-like_sf"/>
</dbReference>
<dbReference type="SUPFAM" id="SSF46689">
    <property type="entry name" value="Homeodomain-like"/>
    <property type="match status" value="1"/>
</dbReference>
<reference evidence="4 5" key="1">
    <citation type="journal article" date="2022" name="Res Sq">
        <title>Evolution of multicellular longitudinally dividing oral cavity symbionts (Neisseriaceae).</title>
        <authorList>
            <person name="Nyongesa S."/>
            <person name="Weber P."/>
            <person name="Bernet E."/>
            <person name="Pullido F."/>
            <person name="Nieckarz M."/>
            <person name="Delaby M."/>
            <person name="Nieves C."/>
            <person name="Viehboeck T."/>
            <person name="Krause N."/>
            <person name="Rivera-Millot A."/>
            <person name="Nakamura A."/>
            <person name="Vischer N."/>
            <person name="VanNieuwenhze M."/>
            <person name="Brun Y."/>
            <person name="Cava F."/>
            <person name="Bulgheresi S."/>
            <person name="Veyrier F."/>
        </authorList>
    </citation>
    <scope>NUCLEOTIDE SEQUENCE [LARGE SCALE GENOMIC DNA]</scope>
    <source>
        <strain evidence="4 5">SN4</strain>
    </source>
</reference>
<evidence type="ECO:0000313" key="4">
    <source>
        <dbReference type="EMBL" id="UOO88971.1"/>
    </source>
</evidence>
<proteinExistence type="predicted"/>
<keyword evidence="5" id="KW-1185">Reference proteome</keyword>
<feature type="domain" description="HTH tetR-type" evidence="3">
    <location>
        <begin position="16"/>
        <end position="76"/>
    </location>
</feature>
<dbReference type="PROSITE" id="PS50977">
    <property type="entry name" value="HTH_TETR_2"/>
    <property type="match status" value="1"/>
</dbReference>
<organism evidence="4 5">
    <name type="scientific">Vitreoscilla massiliensis</name>
    <dbReference type="NCBI Taxonomy" id="1689272"/>
    <lineage>
        <taxon>Bacteria</taxon>
        <taxon>Pseudomonadati</taxon>
        <taxon>Pseudomonadota</taxon>
        <taxon>Betaproteobacteria</taxon>
        <taxon>Neisseriales</taxon>
        <taxon>Neisseriaceae</taxon>
        <taxon>Vitreoscilla</taxon>
    </lineage>
</organism>
<dbReference type="Proteomes" id="UP000832011">
    <property type="component" value="Chromosome"/>
</dbReference>
<dbReference type="InterPro" id="IPR041490">
    <property type="entry name" value="KstR2_TetR_C"/>
</dbReference>
<dbReference type="InterPro" id="IPR050109">
    <property type="entry name" value="HTH-type_TetR-like_transc_reg"/>
</dbReference>
<gene>
    <name evidence="4" type="ORF">LVJ82_16215</name>
</gene>
<dbReference type="PANTHER" id="PTHR30055:SF226">
    <property type="entry name" value="HTH-TYPE TRANSCRIPTIONAL REGULATOR PKSA"/>
    <property type="match status" value="1"/>
</dbReference>
<evidence type="ECO:0000313" key="5">
    <source>
        <dbReference type="Proteomes" id="UP000832011"/>
    </source>
</evidence>
<dbReference type="Gene3D" id="1.10.357.10">
    <property type="entry name" value="Tetracycline Repressor, domain 2"/>
    <property type="match status" value="1"/>
</dbReference>
<accession>A0ABY4E0U4</accession>
<dbReference type="PANTHER" id="PTHR30055">
    <property type="entry name" value="HTH-TYPE TRANSCRIPTIONAL REGULATOR RUTR"/>
    <property type="match status" value="1"/>
</dbReference>
<dbReference type="InterPro" id="IPR001647">
    <property type="entry name" value="HTH_TetR"/>
</dbReference>
<dbReference type="EMBL" id="CP091511">
    <property type="protein sequence ID" value="UOO88971.1"/>
    <property type="molecule type" value="Genomic_DNA"/>
</dbReference>
<sequence>MATTYKRSTMMQARMEQNRHTIFQAARSLIAAGGFKEAQMVTIAEAAGVSTGLIYRYFSNKTQLMVEILTDAVSNEIIILHAIAQRPESAQDNLHAAVTAFVRRALTGPQLAYAFMAEPVDPQVEAERILCKQRFANVFKDILNTGVANQEFEIEDVETAAACVVGAMTEAVISPIAPTTPTTHDKHRVATTIADFCVRAVCK</sequence>
<dbReference type="SUPFAM" id="SSF48498">
    <property type="entry name" value="Tetracyclin repressor-like, C-terminal domain"/>
    <property type="match status" value="1"/>
</dbReference>
<keyword evidence="1 2" id="KW-0238">DNA-binding</keyword>
<evidence type="ECO:0000259" key="3">
    <source>
        <dbReference type="PROSITE" id="PS50977"/>
    </source>
</evidence>
<dbReference type="RefSeq" id="WP_058357354.1">
    <property type="nucleotide sequence ID" value="NZ_CABKVG010000010.1"/>
</dbReference>
<protein>
    <submittedName>
        <fullName evidence="4">TetR/AcrR family transcriptional regulator</fullName>
    </submittedName>
</protein>
<evidence type="ECO:0000256" key="2">
    <source>
        <dbReference type="PROSITE-ProRule" id="PRU00335"/>
    </source>
</evidence>
<name>A0ABY4E0U4_9NEIS</name>